<dbReference type="GO" id="GO:0060567">
    <property type="term" value="P:negative regulation of termination of DNA-templated transcription"/>
    <property type="evidence" value="ECO:0007669"/>
    <property type="project" value="InterPro"/>
</dbReference>
<dbReference type="Pfam" id="PF06530">
    <property type="entry name" value="Phage_antitermQ"/>
    <property type="match status" value="1"/>
</dbReference>
<proteinExistence type="inferred from homology"/>
<keyword evidence="2" id="KW-0805">Transcription regulation</keyword>
<keyword evidence="4" id="KW-0804">Transcription</keyword>
<protein>
    <recommendedName>
        <fullName evidence="7">Antitermination protein Q</fullName>
    </recommendedName>
</protein>
<evidence type="ECO:0000313" key="5">
    <source>
        <dbReference type="EMBL" id="GLK88301.1"/>
    </source>
</evidence>
<keyword evidence="6" id="KW-1185">Reference proteome</keyword>
<keyword evidence="3" id="KW-0238">DNA-binding</keyword>
<evidence type="ECO:0000313" key="6">
    <source>
        <dbReference type="Proteomes" id="UP001143328"/>
    </source>
</evidence>
<comment type="similarity">
    <text evidence="1">Belongs to the phage antitermination Q type 1 family.</text>
</comment>
<evidence type="ECO:0000256" key="3">
    <source>
        <dbReference type="ARBA" id="ARBA00023125"/>
    </source>
</evidence>
<sequence>MKKRTYIGKPLGDTEWLLEQWGYWRMDGMGVPRYVSPTYALIRDNVSCQGGIREYSVTDDIALVLDGAVARLCKRDPQMGNFIWLYFGAKWPALRIARENSIGEAKAREVIKAGVAWVDCAIEDVRAAA</sequence>
<evidence type="ECO:0008006" key="7">
    <source>
        <dbReference type="Google" id="ProtNLM"/>
    </source>
</evidence>
<dbReference type="Proteomes" id="UP001143328">
    <property type="component" value="Unassembled WGS sequence"/>
</dbReference>
<dbReference type="InterPro" id="IPR010534">
    <property type="entry name" value="Phage_933W_GpQ"/>
</dbReference>
<reference evidence="5" key="1">
    <citation type="journal article" date="2014" name="Int. J. Syst. Evol. Microbiol.">
        <title>Complete genome sequence of Corynebacterium casei LMG S-19264T (=DSM 44701T), isolated from a smear-ripened cheese.</title>
        <authorList>
            <consortium name="US DOE Joint Genome Institute (JGI-PGF)"/>
            <person name="Walter F."/>
            <person name="Albersmeier A."/>
            <person name="Kalinowski J."/>
            <person name="Ruckert C."/>
        </authorList>
    </citation>
    <scope>NUCLEOTIDE SEQUENCE</scope>
    <source>
        <strain evidence="5">VKM B-2935</strain>
    </source>
</reference>
<evidence type="ECO:0000256" key="2">
    <source>
        <dbReference type="ARBA" id="ARBA00023015"/>
    </source>
</evidence>
<dbReference type="EMBL" id="BSFN01000003">
    <property type="protein sequence ID" value="GLK88301.1"/>
    <property type="molecule type" value="Genomic_DNA"/>
</dbReference>
<reference evidence="5" key="2">
    <citation type="submission" date="2023-01" db="EMBL/GenBank/DDBJ databases">
        <authorList>
            <person name="Sun Q."/>
            <person name="Evtushenko L."/>
        </authorList>
    </citation>
    <scope>NUCLEOTIDE SEQUENCE</scope>
    <source>
        <strain evidence="5">VKM B-2935</strain>
    </source>
</reference>
<dbReference type="AlphaFoldDB" id="A0A9W6NF58"/>
<evidence type="ECO:0000256" key="4">
    <source>
        <dbReference type="ARBA" id="ARBA00023163"/>
    </source>
</evidence>
<evidence type="ECO:0000256" key="1">
    <source>
        <dbReference type="ARBA" id="ARBA00010234"/>
    </source>
</evidence>
<dbReference type="RefSeq" id="WP_271194529.1">
    <property type="nucleotide sequence ID" value="NZ_BSFN01000003.1"/>
</dbReference>
<name>A0A9W6NF58_9PSED</name>
<dbReference type="GO" id="GO:0003677">
    <property type="term" value="F:DNA binding"/>
    <property type="evidence" value="ECO:0007669"/>
    <property type="project" value="UniProtKB-KW"/>
</dbReference>
<comment type="caution">
    <text evidence="5">The sequence shown here is derived from an EMBL/GenBank/DDBJ whole genome shotgun (WGS) entry which is preliminary data.</text>
</comment>
<gene>
    <name evidence="5" type="ORF">GCM10017655_13630</name>
</gene>
<accession>A0A9W6NF58</accession>
<organism evidence="5 6">
    <name type="scientific">Pseudomonas turukhanskensis</name>
    <dbReference type="NCBI Taxonomy" id="1806536"/>
    <lineage>
        <taxon>Bacteria</taxon>
        <taxon>Pseudomonadati</taxon>
        <taxon>Pseudomonadota</taxon>
        <taxon>Gammaproteobacteria</taxon>
        <taxon>Pseudomonadales</taxon>
        <taxon>Pseudomonadaceae</taxon>
        <taxon>Pseudomonas</taxon>
    </lineage>
</organism>